<reference evidence="4 5" key="1">
    <citation type="submission" date="2021-04" db="EMBL/GenBank/DDBJ databases">
        <title>Draft genome sequence of Paenibacillus cisolokensis, LC2-13A.</title>
        <authorList>
            <person name="Uke A."/>
            <person name="Chhe C."/>
            <person name="Baramee S."/>
            <person name="Kosugi A."/>
        </authorList>
    </citation>
    <scope>NUCLEOTIDE SEQUENCE [LARGE SCALE GENOMIC DNA]</scope>
    <source>
        <strain evidence="4 5">LC2-13A</strain>
    </source>
</reference>
<keyword evidence="5" id="KW-1185">Reference proteome</keyword>
<keyword evidence="2" id="KW-0012">Acyltransferase</keyword>
<evidence type="ECO:0000256" key="1">
    <source>
        <dbReference type="ARBA" id="ARBA00022679"/>
    </source>
</evidence>
<dbReference type="InterPro" id="IPR016181">
    <property type="entry name" value="Acyl_CoA_acyltransferase"/>
</dbReference>
<evidence type="ECO:0000313" key="5">
    <source>
        <dbReference type="Proteomes" id="UP000680304"/>
    </source>
</evidence>
<dbReference type="Pfam" id="PF00583">
    <property type="entry name" value="Acetyltransf_1"/>
    <property type="match status" value="1"/>
</dbReference>
<evidence type="ECO:0000256" key="2">
    <source>
        <dbReference type="ARBA" id="ARBA00023315"/>
    </source>
</evidence>
<accession>A0ABQ4NEG2</accession>
<dbReference type="Gene3D" id="3.40.630.30">
    <property type="match status" value="1"/>
</dbReference>
<dbReference type="CDD" id="cd04301">
    <property type="entry name" value="NAT_SF"/>
    <property type="match status" value="1"/>
</dbReference>
<feature type="domain" description="N-acetyltransferase" evidence="3">
    <location>
        <begin position="1"/>
        <end position="108"/>
    </location>
</feature>
<organism evidence="4 5">
    <name type="scientific">Paenibacillus cisolokensis</name>
    <dbReference type="NCBI Taxonomy" id="1658519"/>
    <lineage>
        <taxon>Bacteria</taxon>
        <taxon>Bacillati</taxon>
        <taxon>Bacillota</taxon>
        <taxon>Bacilli</taxon>
        <taxon>Bacillales</taxon>
        <taxon>Paenibacillaceae</taxon>
        <taxon>Paenibacillus</taxon>
    </lineage>
</organism>
<dbReference type="Proteomes" id="UP000680304">
    <property type="component" value="Unassembled WGS sequence"/>
</dbReference>
<dbReference type="InterPro" id="IPR000182">
    <property type="entry name" value="GNAT_dom"/>
</dbReference>
<dbReference type="PANTHER" id="PTHR43420:SF12">
    <property type="entry name" value="N-ACETYLTRANSFERASE DOMAIN-CONTAINING PROTEIN"/>
    <property type="match status" value="1"/>
</dbReference>
<gene>
    <name evidence="4" type="ORF">PACILC2_51470</name>
</gene>
<keyword evidence="1" id="KW-0808">Transferase</keyword>
<proteinExistence type="predicted"/>
<dbReference type="EMBL" id="BOVJ01000193">
    <property type="protein sequence ID" value="GIQ66579.1"/>
    <property type="molecule type" value="Genomic_DNA"/>
</dbReference>
<protein>
    <recommendedName>
        <fullName evidence="3">N-acetyltransferase domain-containing protein</fullName>
    </recommendedName>
</protein>
<evidence type="ECO:0000313" key="4">
    <source>
        <dbReference type="EMBL" id="GIQ66579.1"/>
    </source>
</evidence>
<dbReference type="PROSITE" id="PS51186">
    <property type="entry name" value="GNAT"/>
    <property type="match status" value="1"/>
</dbReference>
<name>A0ABQ4NEG2_9BACL</name>
<comment type="caution">
    <text evidence="4">The sequence shown here is derived from an EMBL/GenBank/DDBJ whole genome shotgun (WGS) entry which is preliminary data.</text>
</comment>
<evidence type="ECO:0000259" key="3">
    <source>
        <dbReference type="PROSITE" id="PS51186"/>
    </source>
</evidence>
<sequence>MPFACCPVRACIAVFLIREQKVPVACGVGIIERGDVGLYDIVTHRDYRNRGYGGQLMMRILNWAKQNGATRGYLMVVQNNAPAVHLYRKLGFREAYAYWYRRKAFARF</sequence>
<dbReference type="SUPFAM" id="SSF55729">
    <property type="entry name" value="Acyl-CoA N-acyltransferases (Nat)"/>
    <property type="match status" value="1"/>
</dbReference>
<dbReference type="InterPro" id="IPR050680">
    <property type="entry name" value="YpeA/RimI_acetyltransf"/>
</dbReference>
<dbReference type="PANTHER" id="PTHR43420">
    <property type="entry name" value="ACETYLTRANSFERASE"/>
    <property type="match status" value="1"/>
</dbReference>